<dbReference type="Proteomes" id="UP000001106">
    <property type="component" value="Chromosome"/>
</dbReference>
<dbReference type="InterPro" id="IPR013783">
    <property type="entry name" value="Ig-like_fold"/>
</dbReference>
<dbReference type="GO" id="GO:0030246">
    <property type="term" value="F:carbohydrate binding"/>
    <property type="evidence" value="ECO:0007669"/>
    <property type="project" value="InterPro"/>
</dbReference>
<keyword evidence="1" id="KW-0812">Transmembrane</keyword>
<dbReference type="eggNOG" id="arCOG02508">
    <property type="taxonomic scope" value="Archaea"/>
</dbReference>
<dbReference type="InterPro" id="IPR035986">
    <property type="entry name" value="PKD_dom_sf"/>
</dbReference>
<dbReference type="Pfam" id="PF18911">
    <property type="entry name" value="PKD_4"/>
    <property type="match status" value="1"/>
</dbReference>
<dbReference type="CDD" id="cd08547">
    <property type="entry name" value="Type_II_cohesin"/>
    <property type="match status" value="1"/>
</dbReference>
<keyword evidence="4" id="KW-1185">Reference proteome</keyword>
<protein>
    <submittedName>
        <fullName evidence="3">PKD domain containing protein</fullName>
    </submittedName>
</protein>
<reference evidence="3" key="1">
    <citation type="submission" date="2007-06" db="EMBL/GenBank/DDBJ databases">
        <title>Complete sequence of Methanococcus aeolicus Nankai-3.</title>
        <authorList>
            <consortium name="US DOE Joint Genome Institute"/>
            <person name="Copeland A."/>
            <person name="Lucas S."/>
            <person name="Lapidus A."/>
            <person name="Barry K."/>
            <person name="Glavina del Rio T."/>
            <person name="Dalin E."/>
            <person name="Tice H."/>
            <person name="Pitluck S."/>
            <person name="Chain P."/>
            <person name="Malfatti S."/>
            <person name="Shin M."/>
            <person name="Vergez L."/>
            <person name="Schmutz J."/>
            <person name="Larimer F."/>
            <person name="Land M."/>
            <person name="Hauser L."/>
            <person name="Kyrpides N."/>
            <person name="Lykidis A."/>
            <person name="Sieprawska-Lupa M."/>
            <person name="Whitman W.B."/>
            <person name="Richardson P."/>
        </authorList>
    </citation>
    <scope>NUCLEOTIDE SEQUENCE [LARGE SCALE GENOMIC DNA]</scope>
    <source>
        <strain evidence="3">Nankai-3</strain>
    </source>
</reference>
<evidence type="ECO:0000313" key="4">
    <source>
        <dbReference type="Proteomes" id="UP000001106"/>
    </source>
</evidence>
<dbReference type="RefSeq" id="WP_011972839.1">
    <property type="nucleotide sequence ID" value="NC_009635.1"/>
</dbReference>
<organism evidence="3 4">
    <name type="scientific">Methanococcus aeolicus (strain ATCC BAA-1280 / DSM 17508 / OCM 812 / Nankai-3)</name>
    <dbReference type="NCBI Taxonomy" id="419665"/>
    <lineage>
        <taxon>Archaea</taxon>
        <taxon>Methanobacteriati</taxon>
        <taxon>Methanobacteriota</taxon>
        <taxon>Methanomada group</taxon>
        <taxon>Methanococci</taxon>
        <taxon>Methanococcales</taxon>
        <taxon>Methanococcaceae</taxon>
        <taxon>Methanococcus</taxon>
    </lineage>
</organism>
<dbReference type="STRING" id="419665.Maeo_0115"/>
<name>A6UT85_META3</name>
<dbReference type="EMBL" id="CP000743">
    <property type="protein sequence ID" value="ABR55707.1"/>
    <property type="molecule type" value="Genomic_DNA"/>
</dbReference>
<evidence type="ECO:0000256" key="1">
    <source>
        <dbReference type="SAM" id="Phobius"/>
    </source>
</evidence>
<dbReference type="SMART" id="SM00089">
    <property type="entry name" value="PKD"/>
    <property type="match status" value="1"/>
</dbReference>
<dbReference type="HOGENOM" id="CLU_398292_0_0_2"/>
<keyword evidence="1" id="KW-0472">Membrane</keyword>
<dbReference type="CDD" id="cd00146">
    <property type="entry name" value="PKD"/>
    <property type="match status" value="1"/>
</dbReference>
<dbReference type="PROSITE" id="PS50093">
    <property type="entry name" value="PKD"/>
    <property type="match status" value="1"/>
</dbReference>
<evidence type="ECO:0000313" key="3">
    <source>
        <dbReference type="EMBL" id="ABR55707.1"/>
    </source>
</evidence>
<dbReference type="OrthoDB" id="103676at2157"/>
<dbReference type="AlphaFoldDB" id="A6UT85"/>
<dbReference type="KEGG" id="mae:Maeo_0115"/>
<feature type="domain" description="PKD" evidence="2">
    <location>
        <begin position="463"/>
        <end position="512"/>
    </location>
</feature>
<feature type="transmembrane region" description="Helical" evidence="1">
    <location>
        <begin position="678"/>
        <end position="696"/>
    </location>
</feature>
<accession>A6UT85</accession>
<dbReference type="SUPFAM" id="SSF49384">
    <property type="entry name" value="Carbohydrate-binding domain"/>
    <property type="match status" value="1"/>
</dbReference>
<dbReference type="Gene3D" id="2.60.40.10">
    <property type="entry name" value="Immunoglobulins"/>
    <property type="match status" value="1"/>
</dbReference>
<dbReference type="GeneID" id="5326333"/>
<dbReference type="InterPro" id="IPR008965">
    <property type="entry name" value="CBM2/CBM3_carb-bd_dom_sf"/>
</dbReference>
<dbReference type="InterPro" id="IPR022409">
    <property type="entry name" value="PKD/Chitinase_dom"/>
</dbReference>
<sequence length="703" mass="79189">MKKLSLFLKLFLLSFLVVGVNYAENITVELTPNNTNTIVGDTINLDLFVKNIPNDTKCSGFETTLSYDSNLLNLTDIKLSDISNNADLKEADLSTGSIKIAWFSNEPSGNITIASLSFKTLNEATSPPATISLSSKTAVSNINGVGYNNITIINSNITINPLNQTVGIITINDFELNKNIDAVLSLNGAKIPIKNISGNIYFNNVSIENNPYPTGILCDEFRVYNLSNNQMSFYVVPNSKYENNTMFDFLKIPIIVNNSKYNISMDLMVNGKEIKNITVQTKETQENISNFVGLIFYVDDGYNENTNLSLGYSKEIKLKTYNINENLTNFSGYLYINNSLFEVNEYEISKYSTIYDKVNNSNITLNGDYLYFNISLNNGTNGTYSILKFKISPKTNINTTSKLFVGNLSIYSNYTKIELPTKNLTVNVIERGANMPPSAKIIMSMHNNKVVNFYALCYDADDSELNYEWDFGDGDYSTNQNPIHTYSNYTDYSVKLTVKDTLNASDEVKIIIPINKYNPLNYSLSESEIIGKDGENKTVFLKLNISNPLPYQVNAYVDFVEYADIGAPRNQYNFELNPNETKNMIIPINLSKTSTIKWNLAYYPLNKKMDNAELSYYTWSFDKKVKIVSSEKIDVIKYTKNISINSSKVIVNINRQKVPKTIVINKTIDLDYVEKSDIIYYCLISIVGFIAGLVVAKHIGAIF</sequence>
<keyword evidence="1" id="KW-1133">Transmembrane helix</keyword>
<evidence type="ECO:0000259" key="2">
    <source>
        <dbReference type="PROSITE" id="PS50093"/>
    </source>
</evidence>
<dbReference type="InterPro" id="IPR000601">
    <property type="entry name" value="PKD_dom"/>
</dbReference>
<gene>
    <name evidence="3" type="ordered locus">Maeo_0115</name>
</gene>
<dbReference type="SUPFAM" id="SSF49299">
    <property type="entry name" value="PKD domain"/>
    <property type="match status" value="1"/>
</dbReference>
<proteinExistence type="predicted"/>
<dbReference type="Gene3D" id="2.60.40.680">
    <property type="match status" value="1"/>
</dbReference>